<evidence type="ECO:0000256" key="1">
    <source>
        <dbReference type="ARBA" id="ARBA00004514"/>
    </source>
</evidence>
<dbReference type="InParanoid" id="A0A0L0HUE1"/>
<name>A0A0L0HUE1_SPIPD</name>
<protein>
    <recommendedName>
        <fullName evidence="7">DUF410 domain-containing protein</fullName>
    </recommendedName>
</protein>
<gene>
    <name evidence="5" type="ORF">SPPG_00411</name>
</gene>
<evidence type="ECO:0000256" key="3">
    <source>
        <dbReference type="ARBA" id="ARBA00022448"/>
    </source>
</evidence>
<dbReference type="RefSeq" id="XP_016612741.1">
    <property type="nucleotide sequence ID" value="XM_016748738.1"/>
</dbReference>
<dbReference type="PANTHER" id="PTHR12875">
    <property type="entry name" value="GOLGI TO ER TRAFFIC PROTEIN 4 HOMOLOG"/>
    <property type="match status" value="1"/>
</dbReference>
<dbReference type="STRING" id="645134.A0A0L0HUE1"/>
<evidence type="ECO:0000313" key="6">
    <source>
        <dbReference type="Proteomes" id="UP000053201"/>
    </source>
</evidence>
<dbReference type="InterPro" id="IPR011990">
    <property type="entry name" value="TPR-like_helical_dom_sf"/>
</dbReference>
<dbReference type="OrthoDB" id="10252405at2759"/>
<evidence type="ECO:0000313" key="5">
    <source>
        <dbReference type="EMBL" id="KND04702.1"/>
    </source>
</evidence>
<dbReference type="OMA" id="LMDMMGM"/>
<evidence type="ECO:0000256" key="2">
    <source>
        <dbReference type="ARBA" id="ARBA00005351"/>
    </source>
</evidence>
<keyword evidence="6" id="KW-1185">Reference proteome</keyword>
<comment type="subcellular location">
    <subcellularLocation>
        <location evidence="1">Cytoplasm</location>
        <location evidence="1">Cytosol</location>
    </subcellularLocation>
</comment>
<organism evidence="5 6">
    <name type="scientific">Spizellomyces punctatus (strain DAOM BR117)</name>
    <dbReference type="NCBI Taxonomy" id="645134"/>
    <lineage>
        <taxon>Eukaryota</taxon>
        <taxon>Fungi</taxon>
        <taxon>Fungi incertae sedis</taxon>
        <taxon>Chytridiomycota</taxon>
        <taxon>Chytridiomycota incertae sedis</taxon>
        <taxon>Chytridiomycetes</taxon>
        <taxon>Spizellomycetales</taxon>
        <taxon>Spizellomycetaceae</taxon>
        <taxon>Spizellomyces</taxon>
    </lineage>
</organism>
<keyword evidence="3" id="KW-0813">Transport</keyword>
<dbReference type="VEuPathDB" id="FungiDB:SPPG_00411"/>
<reference evidence="5 6" key="1">
    <citation type="submission" date="2009-08" db="EMBL/GenBank/DDBJ databases">
        <title>The Genome Sequence of Spizellomyces punctatus strain DAOM BR117.</title>
        <authorList>
            <consortium name="The Broad Institute Genome Sequencing Platform"/>
            <person name="Russ C."/>
            <person name="Cuomo C."/>
            <person name="Shea T."/>
            <person name="Young S.K."/>
            <person name="Zeng Q."/>
            <person name="Koehrsen M."/>
            <person name="Haas B."/>
            <person name="Borodovsky M."/>
            <person name="Guigo R."/>
            <person name="Alvarado L."/>
            <person name="Berlin A."/>
            <person name="Bochicchio J."/>
            <person name="Borenstein D."/>
            <person name="Chapman S."/>
            <person name="Chen Z."/>
            <person name="Engels R."/>
            <person name="Freedman E."/>
            <person name="Gellesch M."/>
            <person name="Goldberg J."/>
            <person name="Griggs A."/>
            <person name="Gujja S."/>
            <person name="Heiman D."/>
            <person name="Hepburn T."/>
            <person name="Howarth C."/>
            <person name="Jen D."/>
            <person name="Larson L."/>
            <person name="Lewis B."/>
            <person name="Mehta T."/>
            <person name="Park D."/>
            <person name="Pearson M."/>
            <person name="Roberts A."/>
            <person name="Saif S."/>
            <person name="Shenoy N."/>
            <person name="Sisk P."/>
            <person name="Stolte C."/>
            <person name="Sykes S."/>
            <person name="Thomson T."/>
            <person name="Walk T."/>
            <person name="White J."/>
            <person name="Yandava C."/>
            <person name="Burger G."/>
            <person name="Gray M.W."/>
            <person name="Holland P.W.H."/>
            <person name="King N."/>
            <person name="Lang F.B.F."/>
            <person name="Roger A.J."/>
            <person name="Ruiz-Trillo I."/>
            <person name="Lander E."/>
            <person name="Nusbaum C."/>
        </authorList>
    </citation>
    <scope>NUCLEOTIDE SEQUENCE [LARGE SCALE GENOMIC DNA]</scope>
    <source>
        <strain evidence="5 6">DAOM BR117</strain>
    </source>
</reference>
<dbReference type="AlphaFoldDB" id="A0A0L0HUE1"/>
<dbReference type="GO" id="GO:0005829">
    <property type="term" value="C:cytosol"/>
    <property type="evidence" value="ECO:0007669"/>
    <property type="project" value="UniProtKB-SubCell"/>
</dbReference>
<accession>A0A0L0HUE1</accession>
<dbReference type="Proteomes" id="UP000053201">
    <property type="component" value="Unassembled WGS sequence"/>
</dbReference>
<evidence type="ECO:0000256" key="4">
    <source>
        <dbReference type="ARBA" id="ARBA00022490"/>
    </source>
</evidence>
<keyword evidence="4" id="KW-0963">Cytoplasm</keyword>
<dbReference type="InterPro" id="IPR007317">
    <property type="entry name" value="GET4"/>
</dbReference>
<dbReference type="Gene3D" id="1.25.40.10">
    <property type="entry name" value="Tetratricopeptide repeat domain"/>
    <property type="match status" value="1"/>
</dbReference>
<dbReference type="GeneID" id="27684139"/>
<evidence type="ECO:0008006" key="7">
    <source>
        <dbReference type="Google" id="ProtNLM"/>
    </source>
</evidence>
<dbReference type="eggNOG" id="KOG3024">
    <property type="taxonomic scope" value="Eukaryota"/>
</dbReference>
<dbReference type="Pfam" id="PF04190">
    <property type="entry name" value="GET4"/>
    <property type="match status" value="1"/>
</dbReference>
<proteinExistence type="inferred from homology"/>
<dbReference type="FunFam" id="1.25.40.10:FF:000060">
    <property type="entry name" value="Golgi to ER traffic protein 4 homolog"/>
    <property type="match status" value="1"/>
</dbReference>
<comment type="similarity">
    <text evidence="2">Belongs to the GET4 family.</text>
</comment>
<dbReference type="PANTHER" id="PTHR12875:SF0">
    <property type="entry name" value="GOLGI TO ER TRAFFIC PROTEIN 4 HOMOLOG"/>
    <property type="match status" value="1"/>
</dbReference>
<dbReference type="FunCoup" id="A0A0L0HUE1">
    <property type="interactions" value="441"/>
</dbReference>
<sequence>MSATAGGGGVGRVLKKLAKSVQDGNYYEAHQMYHSVCQRYLKQKKFDDALELLHQGAKNMLEHDQLGSAEDLAQRMMDIYDSEGLKVDDKTRARVVDLFQDFPLRTEQCDQYVRMCLRWSAKHSACPAGDPLMHHAFGSRYYKEKQYYDAEYHFIYGTTDSAKALGHMIWEWSGEGYFPDRGYFIARAVLQSLVLKKIHHANITFETFIKDLKANDPESKGIPLPFKPTDASTPEVFLYKSSLINFTQFLLLCVQRKAVEQFTSLKNQYRSVVGFDSFLVHMVDKIGEVFFGLGPKKVSNPLEDMMKSLFAPPPSALGHSSQQAQILEMD</sequence>
<dbReference type="GO" id="GO:0045048">
    <property type="term" value="P:protein insertion into ER membrane"/>
    <property type="evidence" value="ECO:0007669"/>
    <property type="project" value="InterPro"/>
</dbReference>
<dbReference type="EMBL" id="KQ257450">
    <property type="protein sequence ID" value="KND04702.1"/>
    <property type="molecule type" value="Genomic_DNA"/>
</dbReference>